<keyword evidence="3" id="KW-1003">Cell membrane</keyword>
<evidence type="ECO:0000313" key="12">
    <source>
        <dbReference type="EMBL" id="REH40558.1"/>
    </source>
</evidence>
<dbReference type="InterPro" id="IPR022346">
    <property type="entry name" value="T2SS_GspH"/>
</dbReference>
<keyword evidence="13" id="KW-1185">Reference proteome</keyword>
<keyword evidence="7" id="KW-1133">Transmembrane helix</keyword>
<name>A0A3E0HA13_9GAMM</name>
<dbReference type="Pfam" id="PF12019">
    <property type="entry name" value="GspH"/>
    <property type="match status" value="1"/>
</dbReference>
<dbReference type="GO" id="GO:0015627">
    <property type="term" value="C:type II protein secretion system complex"/>
    <property type="evidence" value="ECO:0007669"/>
    <property type="project" value="InterPro"/>
</dbReference>
<keyword evidence="5" id="KW-0997">Cell inner membrane</keyword>
<evidence type="ECO:0000256" key="5">
    <source>
        <dbReference type="ARBA" id="ARBA00022519"/>
    </source>
</evidence>
<dbReference type="SUPFAM" id="SSF54523">
    <property type="entry name" value="Pili subunits"/>
    <property type="match status" value="1"/>
</dbReference>
<evidence type="ECO:0000256" key="9">
    <source>
        <dbReference type="ARBA" id="ARBA00025772"/>
    </source>
</evidence>
<dbReference type="Proteomes" id="UP000256774">
    <property type="component" value="Unassembled WGS sequence"/>
</dbReference>
<keyword evidence="8" id="KW-0472">Membrane</keyword>
<comment type="subcellular location">
    <subcellularLocation>
        <location evidence="1">Cell inner membrane</location>
        <topology evidence="1">Single-pass membrane protein</topology>
    </subcellularLocation>
</comment>
<dbReference type="AlphaFoldDB" id="A0A3E0HA13"/>
<comment type="caution">
    <text evidence="12">The sequence shown here is derived from an EMBL/GenBank/DDBJ whole genome shotgun (WGS) entry which is preliminary data.</text>
</comment>
<dbReference type="EMBL" id="QUNR01000001">
    <property type="protein sequence ID" value="REH40558.1"/>
    <property type="molecule type" value="Genomic_DNA"/>
</dbReference>
<evidence type="ECO:0000256" key="8">
    <source>
        <dbReference type="ARBA" id="ARBA00023136"/>
    </source>
</evidence>
<dbReference type="GO" id="GO:0015628">
    <property type="term" value="P:protein secretion by the type II secretion system"/>
    <property type="evidence" value="ECO:0007669"/>
    <property type="project" value="InterPro"/>
</dbReference>
<evidence type="ECO:0000256" key="2">
    <source>
        <dbReference type="ARBA" id="ARBA00021549"/>
    </source>
</evidence>
<gene>
    <name evidence="12" type="ORF">DFR26_0759</name>
</gene>
<evidence type="ECO:0000256" key="10">
    <source>
        <dbReference type="ARBA" id="ARBA00030775"/>
    </source>
</evidence>
<dbReference type="Gene3D" id="3.55.40.10">
    <property type="entry name" value="minor pseudopilin epsh domain"/>
    <property type="match status" value="1"/>
</dbReference>
<protein>
    <recommendedName>
        <fullName evidence="2">Type II secretion system protein H</fullName>
    </recommendedName>
    <alternativeName>
        <fullName evidence="10">General secretion pathway protein H</fullName>
    </alternativeName>
</protein>
<dbReference type="RefSeq" id="WP_181898978.1">
    <property type="nucleotide sequence ID" value="NZ_QUNR01000001.1"/>
</dbReference>
<keyword evidence="4" id="KW-0488">Methylation</keyword>
<keyword evidence="6" id="KW-0812">Transmembrane</keyword>
<evidence type="ECO:0000313" key="13">
    <source>
        <dbReference type="Proteomes" id="UP000256774"/>
    </source>
</evidence>
<feature type="domain" description="General secretion pathway GspH" evidence="11">
    <location>
        <begin position="53"/>
        <end position="167"/>
    </location>
</feature>
<dbReference type="InterPro" id="IPR045584">
    <property type="entry name" value="Pilin-like"/>
</dbReference>
<evidence type="ECO:0000256" key="6">
    <source>
        <dbReference type="ARBA" id="ARBA00022692"/>
    </source>
</evidence>
<evidence type="ECO:0000256" key="3">
    <source>
        <dbReference type="ARBA" id="ARBA00022475"/>
    </source>
</evidence>
<accession>A0A3E0HA13</accession>
<proteinExistence type="inferred from homology"/>
<evidence type="ECO:0000259" key="11">
    <source>
        <dbReference type="Pfam" id="PF12019"/>
    </source>
</evidence>
<dbReference type="GO" id="GO:0005886">
    <property type="term" value="C:plasma membrane"/>
    <property type="evidence" value="ECO:0007669"/>
    <property type="project" value="UniProtKB-SubCell"/>
</dbReference>
<evidence type="ECO:0000256" key="1">
    <source>
        <dbReference type="ARBA" id="ARBA00004377"/>
    </source>
</evidence>
<evidence type="ECO:0000256" key="4">
    <source>
        <dbReference type="ARBA" id="ARBA00022481"/>
    </source>
</evidence>
<evidence type="ECO:0000256" key="7">
    <source>
        <dbReference type="ARBA" id="ARBA00022989"/>
    </source>
</evidence>
<comment type="similarity">
    <text evidence="9">Belongs to the GSP H family.</text>
</comment>
<sequence>MTHWPRVTMQRGALLSEWLIALVLTGIMLSAGFAWAGSWQRQQQARQWTASWVLAMEQLRQRALHSRRAWVICASADGRQCQSEWRAAWLVFHDNNADGQRQAGERVLSMTPDIPPSWRVIWRSFRRHDWHVWSAQGDAVLSNGTFTLCPPVVDEAALRQVIVSKSGRMRIRRPSQERASVLRSARQACGWLS</sequence>
<organism evidence="12 13">
    <name type="scientific">Paraperlucidibaca baekdonensis</name>
    <dbReference type="NCBI Taxonomy" id="748120"/>
    <lineage>
        <taxon>Bacteria</taxon>
        <taxon>Pseudomonadati</taxon>
        <taxon>Pseudomonadota</taxon>
        <taxon>Gammaproteobacteria</taxon>
        <taxon>Moraxellales</taxon>
        <taxon>Moraxellaceae</taxon>
        <taxon>Paraperlucidibaca</taxon>
    </lineage>
</organism>
<reference evidence="12 13" key="1">
    <citation type="submission" date="2018-08" db="EMBL/GenBank/DDBJ databases">
        <title>Genomic Encyclopedia of Type Strains, Phase IV (KMG-IV): sequencing the most valuable type-strain genomes for metagenomic binning, comparative biology and taxonomic classification.</title>
        <authorList>
            <person name="Goeker M."/>
        </authorList>
    </citation>
    <scope>NUCLEOTIDE SEQUENCE [LARGE SCALE GENOMIC DNA]</scope>
    <source>
        <strain evidence="12 13">DSM 26022</strain>
    </source>
</reference>